<dbReference type="PROSITE" id="PS51635">
    <property type="entry name" value="PNPLA"/>
    <property type="match status" value="1"/>
</dbReference>
<feature type="short sequence motif" description="GXSXG" evidence="2">
    <location>
        <begin position="44"/>
        <end position="48"/>
    </location>
</feature>
<dbReference type="InterPro" id="IPR047156">
    <property type="entry name" value="Teg/CotR/CapV-like"/>
</dbReference>
<dbReference type="GO" id="GO:0016042">
    <property type="term" value="P:lipid catabolic process"/>
    <property type="evidence" value="ECO:0007669"/>
    <property type="project" value="UniProtKB-UniRule"/>
</dbReference>
<evidence type="ECO:0000256" key="2">
    <source>
        <dbReference type="PROSITE-ProRule" id="PRU01161"/>
    </source>
</evidence>
<feature type="active site" description="Nucleophile" evidence="2">
    <location>
        <position position="46"/>
    </location>
</feature>
<dbReference type="InterPro" id="IPR016035">
    <property type="entry name" value="Acyl_Trfase/lysoPLipase"/>
</dbReference>
<dbReference type="PANTHER" id="PTHR24138">
    <property type="entry name" value="INTRACELLLAR PHOSPHOLIPASE A FAMILY"/>
    <property type="match status" value="1"/>
</dbReference>
<name>A0A3P1CEY2_9BACT</name>
<keyword evidence="1 2" id="KW-0443">Lipid metabolism</keyword>
<dbReference type="AlphaFoldDB" id="A0A3P1CEY2"/>
<keyword evidence="5" id="KW-1185">Reference proteome</keyword>
<comment type="caution">
    <text evidence="4">The sequence shown here is derived from an EMBL/GenBank/DDBJ whole genome shotgun (WGS) entry which is preliminary data.</text>
</comment>
<proteinExistence type="predicted"/>
<sequence length="362" mass="40368">MNKPLRILSIDGGGTRGLIPATILQCIELDTGKKPLDLFDLFIGTSTGGIISIGLFAGLQTGQLVDLYLNKAEEIFDDSWFDDVRDGFGKKLGADYSNTNLKKILKDLFADKTLGDVHNQHNTDLASSDFRKMLMIPSFDLNPTVKVGDEMKPTNFRATVFNSFLQRYKDDKLVDLALRTSAGPTYFPIYDRKYIDGGVALNHPAMAAVAFAINDNVFGTDDGETPDYCYPDGLKKGLGLKLSDLRVLSISCGTSNKNFVPPSDIKTGDWGEIQWVKYLPDLLTESNVQVSEYYVSQVLSKNTYKRLAPTFDDPDIKDLKPIFNKIIGLDEVKKPVLEGMQECARRYYTKHKDAILAFVNQE</sequence>
<dbReference type="SUPFAM" id="SSF52151">
    <property type="entry name" value="FabD/lysophospholipase-like"/>
    <property type="match status" value="1"/>
</dbReference>
<dbReference type="Gene3D" id="3.40.1090.10">
    <property type="entry name" value="Cytosolic phospholipase A2 catalytic domain"/>
    <property type="match status" value="1"/>
</dbReference>
<dbReference type="Pfam" id="PF01734">
    <property type="entry name" value="Patatin"/>
    <property type="match status" value="1"/>
</dbReference>
<dbReference type="OrthoDB" id="9807112at2"/>
<dbReference type="GO" id="GO:0016787">
    <property type="term" value="F:hydrolase activity"/>
    <property type="evidence" value="ECO:0007669"/>
    <property type="project" value="UniProtKB-UniRule"/>
</dbReference>
<dbReference type="InterPro" id="IPR002641">
    <property type="entry name" value="PNPLA_dom"/>
</dbReference>
<accession>A0A3P1CEY2</accession>
<organism evidence="4 5">
    <name type="scientific">Larkinella knui</name>
    <dbReference type="NCBI Taxonomy" id="2025310"/>
    <lineage>
        <taxon>Bacteria</taxon>
        <taxon>Pseudomonadati</taxon>
        <taxon>Bacteroidota</taxon>
        <taxon>Cytophagia</taxon>
        <taxon>Cytophagales</taxon>
        <taxon>Spirosomataceae</taxon>
        <taxon>Larkinella</taxon>
    </lineage>
</organism>
<evidence type="ECO:0000259" key="3">
    <source>
        <dbReference type="PROSITE" id="PS51635"/>
    </source>
</evidence>
<keyword evidence="2" id="KW-0442">Lipid degradation</keyword>
<feature type="short sequence motif" description="DGA/G" evidence="2">
    <location>
        <begin position="196"/>
        <end position="198"/>
    </location>
</feature>
<dbReference type="EMBL" id="RQJP01000005">
    <property type="protein sequence ID" value="RRB11879.1"/>
    <property type="molecule type" value="Genomic_DNA"/>
</dbReference>
<dbReference type="PANTHER" id="PTHR24138:SF12">
    <property type="entry name" value="PATATIN FAMILY PROTEIN"/>
    <property type="match status" value="1"/>
</dbReference>
<feature type="domain" description="PNPLA" evidence="3">
    <location>
        <begin position="8"/>
        <end position="209"/>
    </location>
</feature>
<protein>
    <submittedName>
        <fullName evidence="4">Patatin</fullName>
    </submittedName>
</protein>
<feature type="active site" description="Proton acceptor" evidence="2">
    <location>
        <position position="196"/>
    </location>
</feature>
<keyword evidence="2" id="KW-0378">Hydrolase</keyword>
<dbReference type="RefSeq" id="WP_124909629.1">
    <property type="nucleotide sequence ID" value="NZ_RQJP01000005.1"/>
</dbReference>
<reference evidence="4 5" key="1">
    <citation type="submission" date="2018-11" db="EMBL/GenBank/DDBJ databases">
        <authorList>
            <person name="Zhou Z."/>
            <person name="Wang G."/>
        </authorList>
    </citation>
    <scope>NUCLEOTIDE SEQUENCE [LARGE SCALE GENOMIC DNA]</scope>
    <source>
        <strain evidence="4 5">KCTC42998</strain>
    </source>
</reference>
<dbReference type="Proteomes" id="UP000274271">
    <property type="component" value="Unassembled WGS sequence"/>
</dbReference>
<gene>
    <name evidence="4" type="ORF">EHT87_25785</name>
</gene>
<evidence type="ECO:0000313" key="4">
    <source>
        <dbReference type="EMBL" id="RRB11879.1"/>
    </source>
</evidence>
<feature type="short sequence motif" description="GXGXXG" evidence="2">
    <location>
        <begin position="12"/>
        <end position="17"/>
    </location>
</feature>
<evidence type="ECO:0000313" key="5">
    <source>
        <dbReference type="Proteomes" id="UP000274271"/>
    </source>
</evidence>
<evidence type="ECO:0000256" key="1">
    <source>
        <dbReference type="ARBA" id="ARBA00023098"/>
    </source>
</evidence>